<feature type="signal peptide" evidence="2">
    <location>
        <begin position="1"/>
        <end position="16"/>
    </location>
</feature>
<evidence type="ECO:0000259" key="3">
    <source>
        <dbReference type="Pfam" id="PF13358"/>
    </source>
</evidence>
<proteinExistence type="predicted"/>
<comment type="caution">
    <text evidence="4">The sequence shown here is derived from an EMBL/GenBank/DDBJ whole genome shotgun (WGS) entry which is preliminary data.</text>
</comment>
<gene>
    <name evidence="4" type="ORF">PR048_024594</name>
</gene>
<name>A0ABQ9GP12_9NEOP</name>
<dbReference type="EMBL" id="JARBHB010000010">
    <property type="protein sequence ID" value="KAJ8873760.1"/>
    <property type="molecule type" value="Genomic_DNA"/>
</dbReference>
<organism evidence="4 5">
    <name type="scientific">Dryococelus australis</name>
    <dbReference type="NCBI Taxonomy" id="614101"/>
    <lineage>
        <taxon>Eukaryota</taxon>
        <taxon>Metazoa</taxon>
        <taxon>Ecdysozoa</taxon>
        <taxon>Arthropoda</taxon>
        <taxon>Hexapoda</taxon>
        <taxon>Insecta</taxon>
        <taxon>Pterygota</taxon>
        <taxon>Neoptera</taxon>
        <taxon>Polyneoptera</taxon>
        <taxon>Phasmatodea</taxon>
        <taxon>Verophasmatodea</taxon>
        <taxon>Anareolatae</taxon>
        <taxon>Phasmatidae</taxon>
        <taxon>Eurycanthinae</taxon>
        <taxon>Dryococelus</taxon>
    </lineage>
</organism>
<evidence type="ECO:0000313" key="4">
    <source>
        <dbReference type="EMBL" id="KAJ8873760.1"/>
    </source>
</evidence>
<keyword evidence="5" id="KW-1185">Reference proteome</keyword>
<keyword evidence="2" id="KW-0732">Signal</keyword>
<evidence type="ECO:0000256" key="1">
    <source>
        <dbReference type="SAM" id="MobiDB-lite"/>
    </source>
</evidence>
<feature type="region of interest" description="Disordered" evidence="1">
    <location>
        <begin position="906"/>
        <end position="932"/>
    </location>
</feature>
<protein>
    <recommendedName>
        <fullName evidence="3">Tc1-like transposase DDE domain-containing protein</fullName>
    </recommendedName>
</protein>
<evidence type="ECO:0000313" key="5">
    <source>
        <dbReference type="Proteomes" id="UP001159363"/>
    </source>
</evidence>
<dbReference type="Proteomes" id="UP001159363">
    <property type="component" value="Chromosome 9"/>
</dbReference>
<dbReference type="Gene3D" id="3.30.420.10">
    <property type="entry name" value="Ribonuclease H-like superfamily/Ribonuclease H"/>
    <property type="match status" value="1"/>
</dbReference>
<feature type="domain" description="Tc1-like transposase DDE" evidence="3">
    <location>
        <begin position="1310"/>
        <end position="1364"/>
    </location>
</feature>
<sequence length="1409" mass="157009">MLPYFVLLLHHVRCIAVVRMNGMPRAVLHRQLLYFNLNNEVLRPYEAEAMRVWSSAGMQALEKHEIPEKTHRPGIEPGSTWWVEEQSSHCDIVAPNQPRASSCIGSRYRGAAYRICIIARSVRNWNGRHADVGLVIVLEEWDGFPRSRSSDVAFVDKYVVPSLADPRNVPVGEDGLITGNQLKSEKQGPALLQKPILNSTDSNIHRTANSNVMPGNNAIFAGPQLSPLNHGGCKYREARLHGGSFDAEVTTLLLAARGSGSCLAGYWVLLYVPYSRRQAMLTPARPPARCPSGRVSEPGGRVTSDVAVHRCLGFGHWSMQAKICLILNIDLFKIDESEIQNHEIFVGATLPHWNKDQTGFWFGTRIIRSRIGGDVGATGRKSAELPPLSRQVRLGITAHSLLYSQLFYATIFCSLVFSVAISLLRTEKSTTGQPPFITTEREWFSVKGHACLHSSPPPFFLTENRGSCKGYTGTRHKSANATTLQKYNLPGNNVRRNKDSVNDRTRVLERESECPLYRTLQSKSETLYTRSNSLIWLSLHLATAVGTPVVTRRRLCVVTHRLVAPPAFKYVPCFVNNVVIKTPGPCSDSLWRAAGPLQLTRINLSSRILCCRHYSQHQTDSIVNYAPRISFCGGRGGRAVRSLAFQPRRTGINPRPGHSRISASGKRAGRYRWSAGFLGDLPFSPPSHSGAAPFSSRFNLIGSQYRLLSHPSWSRLNPNRRSVTSDLGGPPSTDALAHCCHDHHTSPDWAELLTCLLKELPEPHGVSQNMKQPLAAFQPCFASLDMSQTQQTVERKVRVAPTSIRKRRNYCAVGRGTPKHRATFGVALKAMEILAEKREREKERKKWRTNKNVICRDKLFRFGEGRFASCQGLAQTSFQERRYKEQGAQHEVRKGASNRKIEMKTTVAASQRRQDVPNEAEEVMGGESSSRGSSEEIWETCLAVRTLGIRASRGILLRKTCALTSEQFPFCSVMPESHSPDKHDMTRHKMFPLSRQMRHLSSKARGNKAVYVRSSPAQCINHAAIILGDSFVCTRSVSRHQASEFGVVRLDVTSAAGGHVGRSHPPYLLASQIGFDAMASGVRHSYCRGGGGRQVEMVEGSATLEVSKICTCVASDNCTSASERASKSFSHNCACAVSGNGTRVIPSRFHTCTVSDDHEVTVHVHACIRFRACSVSARLSQHIYIQAGAPEEHLGAGMQEQEVGMQYGRNRREGKGDFFSKGKREKWECFPSDGIQDGGRITLWNEAVQMPQGNQPGRCVWEPRIKQRGDVKISAPTRSPCQRSACLQRRGCGGVLVRPSCVIVLEITVDDNARRHVSRATMQWYADNNVRRLDWPAQSPDLNLIEHLWDELDRRVRARQARPKSIAQLMEWLQEEWRRIPVDALQTLVESMPDKVAAVIAARSGPRRF</sequence>
<feature type="chain" id="PRO_5045042659" description="Tc1-like transposase DDE domain-containing protein" evidence="2">
    <location>
        <begin position="17"/>
        <end position="1409"/>
    </location>
</feature>
<accession>A0ABQ9GP12</accession>
<dbReference type="Pfam" id="PF13358">
    <property type="entry name" value="DDE_3"/>
    <property type="match status" value="1"/>
</dbReference>
<reference evidence="4 5" key="1">
    <citation type="submission" date="2023-02" db="EMBL/GenBank/DDBJ databases">
        <title>LHISI_Scaffold_Assembly.</title>
        <authorList>
            <person name="Stuart O.P."/>
            <person name="Cleave R."/>
            <person name="Magrath M.J.L."/>
            <person name="Mikheyev A.S."/>
        </authorList>
    </citation>
    <scope>NUCLEOTIDE SEQUENCE [LARGE SCALE GENOMIC DNA]</scope>
    <source>
        <strain evidence="4">Daus_M_001</strain>
        <tissue evidence="4">Leg muscle</tissue>
    </source>
</reference>
<evidence type="ECO:0000256" key="2">
    <source>
        <dbReference type="SAM" id="SignalP"/>
    </source>
</evidence>
<dbReference type="InterPro" id="IPR038717">
    <property type="entry name" value="Tc1-like_DDE_dom"/>
</dbReference>
<dbReference type="InterPro" id="IPR036397">
    <property type="entry name" value="RNaseH_sf"/>
</dbReference>